<name>A0A6I6DX34_9MICO</name>
<evidence type="ECO:0000256" key="1">
    <source>
        <dbReference type="ARBA" id="ARBA00010577"/>
    </source>
</evidence>
<keyword evidence="4" id="KW-0969">Cilium</keyword>
<dbReference type="EMBL" id="CP032550">
    <property type="protein sequence ID" value="QGU26554.1"/>
    <property type="molecule type" value="Genomic_DNA"/>
</dbReference>
<feature type="region of interest" description="Disordered" evidence="3">
    <location>
        <begin position="139"/>
        <end position="160"/>
    </location>
</feature>
<accession>A0A6I6DX34</accession>
<dbReference type="AlphaFoldDB" id="A0A6I6DX34"/>
<evidence type="ECO:0000313" key="5">
    <source>
        <dbReference type="Proteomes" id="UP000422989"/>
    </source>
</evidence>
<dbReference type="OrthoDB" id="9785233at2"/>
<dbReference type="GO" id="GO:0044781">
    <property type="term" value="P:bacterial-type flagellum organization"/>
    <property type="evidence" value="ECO:0007669"/>
    <property type="project" value="UniProtKB-KW"/>
</dbReference>
<proteinExistence type="inferred from homology"/>
<evidence type="ECO:0000256" key="2">
    <source>
        <dbReference type="ARBA" id="ARBA00022795"/>
    </source>
</evidence>
<keyword evidence="5" id="KW-1185">Reference proteome</keyword>
<feature type="region of interest" description="Disordered" evidence="3">
    <location>
        <begin position="1"/>
        <end position="20"/>
    </location>
</feature>
<gene>
    <name evidence="4" type="ORF">D7D94_01780</name>
</gene>
<evidence type="ECO:0000256" key="3">
    <source>
        <dbReference type="SAM" id="MobiDB-lite"/>
    </source>
</evidence>
<protein>
    <submittedName>
        <fullName evidence="4">Flagellar hook capping protein</fullName>
    </submittedName>
</protein>
<organism evidence="4 5">
    <name type="scientific">Microbacterium oryzae</name>
    <dbReference type="NCBI Taxonomy" id="743009"/>
    <lineage>
        <taxon>Bacteria</taxon>
        <taxon>Bacillati</taxon>
        <taxon>Actinomycetota</taxon>
        <taxon>Actinomycetes</taxon>
        <taxon>Micrococcales</taxon>
        <taxon>Microbacteriaceae</taxon>
        <taxon>Microbacterium</taxon>
    </lineage>
</organism>
<dbReference type="Pfam" id="PF03963">
    <property type="entry name" value="FlgD"/>
    <property type="match status" value="1"/>
</dbReference>
<dbReference type="RefSeq" id="WP_156240952.1">
    <property type="nucleotide sequence ID" value="NZ_BAAAZL010000002.1"/>
</dbReference>
<feature type="compositionally biased region" description="Low complexity" evidence="3">
    <location>
        <begin position="147"/>
        <end position="160"/>
    </location>
</feature>
<keyword evidence="2" id="KW-1005">Bacterial flagellum biogenesis</keyword>
<dbReference type="InterPro" id="IPR005648">
    <property type="entry name" value="FlgD"/>
</dbReference>
<evidence type="ECO:0000313" key="4">
    <source>
        <dbReference type="EMBL" id="QGU26554.1"/>
    </source>
</evidence>
<keyword evidence="4" id="KW-0966">Cell projection</keyword>
<dbReference type="Proteomes" id="UP000422989">
    <property type="component" value="Chromosome"/>
</dbReference>
<dbReference type="KEGG" id="moj:D7D94_01780"/>
<comment type="similarity">
    <text evidence="1">Belongs to the FlgD family.</text>
</comment>
<sequence length="160" mass="16332">MPIDAVSATSSTYDARATDAAAPKQTLDSEVFLQLLVAQLTNQDPSSPMDTNAMISQTTELATMEQLTALTENSSEAFALSMRQAAAALIGQQASYLGADGETATGLVTKVSFDGPVPQVTVGDQTVPLDAILGLAAPAEPTPVTPAPATTAPTTTIATH</sequence>
<reference evidence="4 5" key="1">
    <citation type="submission" date="2018-09" db="EMBL/GenBank/DDBJ databases">
        <title>Whole genome sequencing of Microbacterium oryzae strain MB-10T.</title>
        <authorList>
            <person name="Das S.K."/>
        </authorList>
    </citation>
    <scope>NUCLEOTIDE SEQUENCE [LARGE SCALE GENOMIC DNA]</scope>
    <source>
        <strain evidence="4 5">MB-10</strain>
    </source>
</reference>
<keyword evidence="4" id="KW-0282">Flagellum</keyword>